<dbReference type="EMBL" id="UGTM01000001">
    <property type="protein sequence ID" value="SUB87304.1"/>
    <property type="molecule type" value="Genomic_DNA"/>
</dbReference>
<evidence type="ECO:0000313" key="2">
    <source>
        <dbReference type="Proteomes" id="UP000255469"/>
    </source>
</evidence>
<name>A0A379E4R7_9BACT</name>
<evidence type="ECO:0000313" key="1">
    <source>
        <dbReference type="EMBL" id="SUB87304.1"/>
    </source>
</evidence>
<organism evidence="1 2">
    <name type="scientific">Prevotella denticola</name>
    <dbReference type="NCBI Taxonomy" id="28129"/>
    <lineage>
        <taxon>Bacteria</taxon>
        <taxon>Pseudomonadati</taxon>
        <taxon>Bacteroidota</taxon>
        <taxon>Bacteroidia</taxon>
        <taxon>Bacteroidales</taxon>
        <taxon>Prevotellaceae</taxon>
        <taxon>Prevotella</taxon>
    </lineage>
</organism>
<gene>
    <name evidence="1" type="ORF">NCTC13067_00969</name>
</gene>
<dbReference type="AlphaFoldDB" id="A0A379E4R7"/>
<sequence length="45" mass="5468">MLRGVCERFMEKNRIQKTWRVFHNIKIPMNGRIHFAEHLFPTVDA</sequence>
<protein>
    <submittedName>
        <fullName evidence="1">Uncharacterized protein</fullName>
    </submittedName>
</protein>
<proteinExistence type="predicted"/>
<dbReference type="Proteomes" id="UP000255469">
    <property type="component" value="Unassembled WGS sequence"/>
</dbReference>
<accession>A0A379E4R7</accession>
<reference evidence="1 2" key="1">
    <citation type="submission" date="2018-06" db="EMBL/GenBank/DDBJ databases">
        <authorList>
            <consortium name="Pathogen Informatics"/>
            <person name="Doyle S."/>
        </authorList>
    </citation>
    <scope>NUCLEOTIDE SEQUENCE [LARGE SCALE GENOMIC DNA]</scope>
    <source>
        <strain evidence="1 2">NCTC13067</strain>
    </source>
</reference>